<dbReference type="AlphaFoldDB" id="A0A511MDC8"/>
<gene>
    <name evidence="1" type="ORF">NN4_31730</name>
</gene>
<dbReference type="Proteomes" id="UP000321424">
    <property type="component" value="Unassembled WGS sequence"/>
</dbReference>
<accession>A0A511MDC8</accession>
<evidence type="ECO:0000313" key="1">
    <source>
        <dbReference type="EMBL" id="GEM38654.1"/>
    </source>
</evidence>
<protein>
    <submittedName>
        <fullName evidence="1">Uncharacterized protein</fullName>
    </submittedName>
</protein>
<dbReference type="EMBL" id="BJXA01000017">
    <property type="protein sequence ID" value="GEM38654.1"/>
    <property type="molecule type" value="Genomic_DNA"/>
</dbReference>
<evidence type="ECO:0000313" key="2">
    <source>
        <dbReference type="Proteomes" id="UP000321424"/>
    </source>
</evidence>
<proteinExistence type="predicted"/>
<comment type="caution">
    <text evidence="1">The sequence shown here is derived from an EMBL/GenBank/DDBJ whole genome shotgun (WGS) entry which is preliminary data.</text>
</comment>
<organism evidence="1 2">
    <name type="scientific">Nocardia ninae NBRC 108245</name>
    <dbReference type="NCBI Taxonomy" id="1210091"/>
    <lineage>
        <taxon>Bacteria</taxon>
        <taxon>Bacillati</taxon>
        <taxon>Actinomycetota</taxon>
        <taxon>Actinomycetes</taxon>
        <taxon>Mycobacteriales</taxon>
        <taxon>Nocardiaceae</taxon>
        <taxon>Nocardia</taxon>
    </lineage>
</organism>
<sequence>MADTPHSHSGDTCVCSQPAERRPTRQEVLALLHKALESPIDDLHANQLRVAIGRLMLDSYRLLHTCELSVEPAQAGETEVDDRKSKILFGSDHESVREFYLRLRSLFRCVGGLASPQWADLYLTSMIVRFDVSSSAAEADTSMALHRAEVLHSMGTTEFRYVRQALVNMFEALVSAEQSDDD</sequence>
<keyword evidence="2" id="KW-1185">Reference proteome</keyword>
<dbReference type="RefSeq" id="WP_147131109.1">
    <property type="nucleotide sequence ID" value="NZ_BJXA01000017.1"/>
</dbReference>
<reference evidence="1 2" key="1">
    <citation type="submission" date="2019-07" db="EMBL/GenBank/DDBJ databases">
        <title>Whole genome shotgun sequence of Nocardia ninae NBRC 108245.</title>
        <authorList>
            <person name="Hosoyama A."/>
            <person name="Uohara A."/>
            <person name="Ohji S."/>
            <person name="Ichikawa N."/>
        </authorList>
    </citation>
    <scope>NUCLEOTIDE SEQUENCE [LARGE SCALE GENOMIC DNA]</scope>
    <source>
        <strain evidence="1 2">NBRC 108245</strain>
    </source>
</reference>
<name>A0A511MDC8_9NOCA</name>